<keyword evidence="1" id="KW-0732">Signal</keyword>
<organism evidence="2 3">
    <name type="scientific">Bacteriovorax antarcticus</name>
    <dbReference type="NCBI Taxonomy" id="3088717"/>
    <lineage>
        <taxon>Bacteria</taxon>
        <taxon>Pseudomonadati</taxon>
        <taxon>Bdellovibrionota</taxon>
        <taxon>Bacteriovoracia</taxon>
        <taxon>Bacteriovoracales</taxon>
        <taxon>Bacteriovoracaceae</taxon>
        <taxon>Bacteriovorax</taxon>
    </lineage>
</organism>
<evidence type="ECO:0000313" key="3">
    <source>
        <dbReference type="Proteomes" id="UP001302274"/>
    </source>
</evidence>
<feature type="signal peptide" evidence="1">
    <location>
        <begin position="1"/>
        <end position="18"/>
    </location>
</feature>
<feature type="chain" id="PRO_5046001305" description="PsiF repeat-containing protein" evidence="1">
    <location>
        <begin position="19"/>
        <end position="70"/>
    </location>
</feature>
<dbReference type="Proteomes" id="UP001302274">
    <property type="component" value="Unassembled WGS sequence"/>
</dbReference>
<comment type="caution">
    <text evidence="2">The sequence shown here is derived from an EMBL/GenBank/DDBJ whole genome shotgun (WGS) entry which is preliminary data.</text>
</comment>
<name>A0ABU5VS07_9BACT</name>
<sequence>MKSLLVIAMALVSVSSFAADHKDAAHKAAMEACKEHSKDKKAMEACVTEKMKAPAMEASAPAAAPAPAHK</sequence>
<dbReference type="EMBL" id="JAYGJQ010000001">
    <property type="protein sequence ID" value="MEA9355837.1"/>
    <property type="molecule type" value="Genomic_DNA"/>
</dbReference>
<reference evidence="2 3" key="1">
    <citation type="submission" date="2023-11" db="EMBL/GenBank/DDBJ databases">
        <title>A Novel Polar Bacteriovorax (B. antarcticus) Isolated from the Biocrust in Antarctica.</title>
        <authorList>
            <person name="Mun W."/>
            <person name="Choi S.Y."/>
            <person name="Mitchell R.J."/>
        </authorList>
    </citation>
    <scope>NUCLEOTIDE SEQUENCE [LARGE SCALE GENOMIC DNA]</scope>
    <source>
        <strain evidence="2 3">PP10</strain>
    </source>
</reference>
<accession>A0ABU5VS07</accession>
<evidence type="ECO:0000256" key="1">
    <source>
        <dbReference type="SAM" id="SignalP"/>
    </source>
</evidence>
<keyword evidence="3" id="KW-1185">Reference proteome</keyword>
<evidence type="ECO:0008006" key="4">
    <source>
        <dbReference type="Google" id="ProtNLM"/>
    </source>
</evidence>
<protein>
    <recommendedName>
        <fullName evidence="4">PsiF repeat-containing protein</fullName>
    </recommendedName>
</protein>
<proteinExistence type="predicted"/>
<gene>
    <name evidence="2" type="ORF">SHI21_06485</name>
</gene>
<evidence type="ECO:0000313" key="2">
    <source>
        <dbReference type="EMBL" id="MEA9355837.1"/>
    </source>
</evidence>
<dbReference type="RefSeq" id="WP_323575467.1">
    <property type="nucleotide sequence ID" value="NZ_JAYGJQ010000001.1"/>
</dbReference>